<name>A0ABP8H554_9BURK</name>
<evidence type="ECO:0000313" key="9">
    <source>
        <dbReference type="Proteomes" id="UP001501671"/>
    </source>
</evidence>
<keyword evidence="2" id="KW-1003">Cell membrane</keyword>
<protein>
    <submittedName>
        <fullName evidence="8">Type II secretion system F family protein</fullName>
    </submittedName>
</protein>
<reference evidence="9" key="1">
    <citation type="journal article" date="2019" name="Int. J. Syst. Evol. Microbiol.">
        <title>The Global Catalogue of Microorganisms (GCM) 10K type strain sequencing project: providing services to taxonomists for standard genome sequencing and annotation.</title>
        <authorList>
            <consortium name="The Broad Institute Genomics Platform"/>
            <consortium name="The Broad Institute Genome Sequencing Center for Infectious Disease"/>
            <person name="Wu L."/>
            <person name="Ma J."/>
        </authorList>
    </citation>
    <scope>NUCLEOTIDE SEQUENCE [LARGE SCALE GENOMIC DNA]</scope>
    <source>
        <strain evidence="9">JCM 17666</strain>
    </source>
</reference>
<organism evidence="8 9">
    <name type="scientific">Pigmentiphaga soli</name>
    <dbReference type="NCBI Taxonomy" id="1007095"/>
    <lineage>
        <taxon>Bacteria</taxon>
        <taxon>Pseudomonadati</taxon>
        <taxon>Pseudomonadota</taxon>
        <taxon>Betaproteobacteria</taxon>
        <taxon>Burkholderiales</taxon>
        <taxon>Alcaligenaceae</taxon>
        <taxon>Pigmentiphaga</taxon>
    </lineage>
</organism>
<feature type="transmembrane region" description="Helical" evidence="6">
    <location>
        <begin position="114"/>
        <end position="132"/>
    </location>
</feature>
<evidence type="ECO:0000256" key="5">
    <source>
        <dbReference type="ARBA" id="ARBA00023136"/>
    </source>
</evidence>
<feature type="transmembrane region" description="Helical" evidence="6">
    <location>
        <begin position="285"/>
        <end position="314"/>
    </location>
</feature>
<feature type="domain" description="Type II secretion system protein GspF" evidence="7">
    <location>
        <begin position="178"/>
        <end position="304"/>
    </location>
</feature>
<evidence type="ECO:0000256" key="6">
    <source>
        <dbReference type="SAM" id="Phobius"/>
    </source>
</evidence>
<comment type="caution">
    <text evidence="8">The sequence shown here is derived from an EMBL/GenBank/DDBJ whole genome shotgun (WGS) entry which is preliminary data.</text>
</comment>
<dbReference type="InterPro" id="IPR018076">
    <property type="entry name" value="T2SS_GspF_dom"/>
</dbReference>
<keyword evidence="4 6" id="KW-1133">Transmembrane helix</keyword>
<dbReference type="EMBL" id="BAABFO010000012">
    <property type="protein sequence ID" value="GAA4334522.1"/>
    <property type="molecule type" value="Genomic_DNA"/>
</dbReference>
<dbReference type="PANTHER" id="PTHR35007">
    <property type="entry name" value="INTEGRAL MEMBRANE PROTEIN-RELATED"/>
    <property type="match status" value="1"/>
</dbReference>
<dbReference type="Pfam" id="PF00482">
    <property type="entry name" value="T2SSF"/>
    <property type="match status" value="1"/>
</dbReference>
<evidence type="ECO:0000256" key="4">
    <source>
        <dbReference type="ARBA" id="ARBA00022989"/>
    </source>
</evidence>
<proteinExistence type="predicted"/>
<feature type="transmembrane region" description="Helical" evidence="6">
    <location>
        <begin position="6"/>
        <end position="26"/>
    </location>
</feature>
<evidence type="ECO:0000256" key="2">
    <source>
        <dbReference type="ARBA" id="ARBA00022475"/>
    </source>
</evidence>
<gene>
    <name evidence="8" type="ORF">GCM10023144_26860</name>
</gene>
<evidence type="ECO:0000256" key="3">
    <source>
        <dbReference type="ARBA" id="ARBA00022692"/>
    </source>
</evidence>
<accession>A0ABP8H554</accession>
<dbReference type="RefSeq" id="WP_345250276.1">
    <property type="nucleotide sequence ID" value="NZ_BAABFO010000012.1"/>
</dbReference>
<sequence length="322" mass="35247">MDPRLLMAAAIVLLAAALLVLGMSLLRRALYQTRSQRVVEQALVAREQPDFSDALAAAASPRRTRIQSVFDGTAELGQRWESGRIGSQLLAAEDRQLLDRCGFENPERARAQFVFIRLVLTVGAPVAAWFALRGGQGTAAMLAMFVAFALGYMIPKWVLRGIAAGRVRQAAEELPMLIDLLRLLQGVGLSIDQSLHIIVTEFRRVMPVLAGELEIAVNQHARGLSREQSLQRLANGFGIDDLGAIARLIVQVDRHGGAVQEPLKQFSERVRERRRMELKERVGRLTVKMTGVMVLTLLPALLIVTAGAGFLALFRGLSGLGN</sequence>
<evidence type="ECO:0000313" key="8">
    <source>
        <dbReference type="EMBL" id="GAA4334522.1"/>
    </source>
</evidence>
<keyword evidence="9" id="KW-1185">Reference proteome</keyword>
<comment type="subcellular location">
    <subcellularLocation>
        <location evidence="1">Cell membrane</location>
        <topology evidence="1">Multi-pass membrane protein</topology>
    </subcellularLocation>
</comment>
<keyword evidence="3 6" id="KW-0812">Transmembrane</keyword>
<evidence type="ECO:0000256" key="1">
    <source>
        <dbReference type="ARBA" id="ARBA00004651"/>
    </source>
</evidence>
<feature type="transmembrane region" description="Helical" evidence="6">
    <location>
        <begin position="138"/>
        <end position="159"/>
    </location>
</feature>
<dbReference type="PANTHER" id="PTHR35007:SF2">
    <property type="entry name" value="PILUS ASSEMBLE PROTEIN"/>
    <property type="match status" value="1"/>
</dbReference>
<evidence type="ECO:0000259" key="7">
    <source>
        <dbReference type="Pfam" id="PF00482"/>
    </source>
</evidence>
<keyword evidence="5 6" id="KW-0472">Membrane</keyword>
<dbReference type="Proteomes" id="UP001501671">
    <property type="component" value="Unassembled WGS sequence"/>
</dbReference>